<evidence type="ECO:0000313" key="4">
    <source>
        <dbReference type="EMBL" id="HEM67920.1"/>
    </source>
</evidence>
<dbReference type="PANTHER" id="PTHR40704:SF1">
    <property type="entry name" value="TRANSCRIPTION ELONGATION FACTOR SPT4"/>
    <property type="match status" value="1"/>
</dbReference>
<dbReference type="Gene3D" id="2.20.28.90">
    <property type="match status" value="1"/>
</dbReference>
<proteinExistence type="inferred from homology"/>
<dbReference type="InterPro" id="IPR029040">
    <property type="entry name" value="RPABC4/Spt4"/>
</dbReference>
<evidence type="ECO:0000256" key="2">
    <source>
        <dbReference type="HAMAP-Rule" id="MF_00949"/>
    </source>
</evidence>
<dbReference type="Pfam" id="PF06093">
    <property type="entry name" value="Spt4"/>
    <property type="match status" value="1"/>
</dbReference>
<evidence type="ECO:0000259" key="3">
    <source>
        <dbReference type="SMART" id="SM01389"/>
    </source>
</evidence>
<keyword evidence="2" id="KW-0862">Zinc</keyword>
<dbReference type="GO" id="GO:0000428">
    <property type="term" value="C:DNA-directed RNA polymerase complex"/>
    <property type="evidence" value="ECO:0007669"/>
    <property type="project" value="UniProtKB-KW"/>
</dbReference>
<dbReference type="SMART" id="SM01389">
    <property type="entry name" value="Spt4"/>
    <property type="match status" value="1"/>
</dbReference>
<dbReference type="HAMAP" id="MF_00949">
    <property type="entry name" value="Spt4_arch"/>
    <property type="match status" value="1"/>
</dbReference>
<keyword evidence="1 2" id="KW-0804">Transcription</keyword>
<dbReference type="InterPro" id="IPR007178">
    <property type="entry name" value="Spt4_arch"/>
</dbReference>
<feature type="binding site" evidence="2">
    <location>
        <position position="15"/>
    </location>
    <ligand>
        <name>Zn(2+)</name>
        <dbReference type="ChEBI" id="CHEBI:29105"/>
    </ligand>
</feature>
<dbReference type="SUPFAM" id="SSF63393">
    <property type="entry name" value="RNA polymerase subunits"/>
    <property type="match status" value="1"/>
</dbReference>
<dbReference type="PANTHER" id="PTHR40704">
    <property type="entry name" value="TRANSCRIPTION ELONGATION FACTOR SPT4"/>
    <property type="match status" value="1"/>
</dbReference>
<name>A0A7J2U4Z7_9CREN</name>
<comment type="caution">
    <text evidence="4">The sequence shown here is derived from an EMBL/GenBank/DDBJ whole genome shotgun (WGS) entry which is preliminary data.</text>
</comment>
<feature type="domain" description="Spt4/RpoE2 zinc finger" evidence="3">
    <location>
        <begin position="9"/>
        <end position="69"/>
    </location>
</feature>
<comment type="similarity">
    <text evidence="2">Belongs to the archaeal Spt4 family.</text>
</comment>
<organism evidence="4">
    <name type="scientific">Ignisphaera aggregans</name>
    <dbReference type="NCBI Taxonomy" id="334771"/>
    <lineage>
        <taxon>Archaea</taxon>
        <taxon>Thermoproteota</taxon>
        <taxon>Thermoprotei</taxon>
        <taxon>Desulfurococcales</taxon>
        <taxon>Desulfurococcaceae</taxon>
        <taxon>Ignisphaera</taxon>
    </lineage>
</organism>
<dbReference type="NCBIfam" id="NF041664">
    <property type="entry name" value="RNAP_arch_Epp"/>
    <property type="match status" value="1"/>
</dbReference>
<dbReference type="EMBL" id="DSEU01000070">
    <property type="protein sequence ID" value="HEM67920.1"/>
    <property type="molecule type" value="Genomic_DNA"/>
</dbReference>
<comment type="function">
    <text evidence="2">Stimulates transcription elongation.</text>
</comment>
<dbReference type="InterPro" id="IPR038589">
    <property type="entry name" value="Spt4_dom_sf"/>
</dbReference>
<comment type="subunit">
    <text evidence="2">Heterodimer composed of Spt4 and Spt5.</text>
</comment>
<dbReference type="GO" id="GO:0008270">
    <property type="term" value="F:zinc ion binding"/>
    <property type="evidence" value="ECO:0007669"/>
    <property type="project" value="UniProtKB-UniRule"/>
</dbReference>
<sequence>MSRKTSKAFKACLKCRALVTIEAETCPVCGSKDFTTEWSGVIIVFDPEKSAVAKLLGIKTPGRYAVKVGA</sequence>
<feature type="binding site" evidence="2">
    <location>
        <position position="26"/>
    </location>
    <ligand>
        <name>Zn(2+)</name>
        <dbReference type="ChEBI" id="CHEBI:29105"/>
    </ligand>
</feature>
<feature type="binding site" evidence="2">
    <location>
        <position position="29"/>
    </location>
    <ligand>
        <name>Zn(2+)</name>
        <dbReference type="ChEBI" id="CHEBI:29105"/>
    </ligand>
</feature>
<dbReference type="AlphaFoldDB" id="A0A7J2U4Z7"/>
<keyword evidence="4" id="KW-0240">DNA-directed RNA polymerase</keyword>
<keyword evidence="2" id="KW-0805">Transcription regulation</keyword>
<dbReference type="InterPro" id="IPR022800">
    <property type="entry name" value="Spt4/RpoE2_Znf"/>
</dbReference>
<feature type="binding site" evidence="2">
    <location>
        <position position="12"/>
    </location>
    <ligand>
        <name>Zn(2+)</name>
        <dbReference type="ChEBI" id="CHEBI:29105"/>
    </ligand>
</feature>
<gene>
    <name evidence="2" type="primary">spt4</name>
    <name evidence="4" type="ORF">ENO26_10225</name>
</gene>
<reference evidence="4" key="1">
    <citation type="journal article" date="2020" name="mSystems">
        <title>Genome- and Community-Level Interaction Insights into Carbon Utilization and Element Cycling Functions of Hydrothermarchaeota in Hydrothermal Sediment.</title>
        <authorList>
            <person name="Zhou Z."/>
            <person name="Liu Y."/>
            <person name="Xu W."/>
            <person name="Pan J."/>
            <person name="Luo Z.H."/>
            <person name="Li M."/>
        </authorList>
    </citation>
    <scope>NUCLEOTIDE SEQUENCE [LARGE SCALE GENOMIC DNA]</scope>
    <source>
        <strain evidence="4">SpSt-125</strain>
    </source>
</reference>
<keyword evidence="2" id="KW-0479">Metal-binding</keyword>
<evidence type="ECO:0000256" key="1">
    <source>
        <dbReference type="ARBA" id="ARBA00023163"/>
    </source>
</evidence>
<dbReference type="GO" id="GO:0006355">
    <property type="term" value="P:regulation of DNA-templated transcription"/>
    <property type="evidence" value="ECO:0007669"/>
    <property type="project" value="UniProtKB-UniRule"/>
</dbReference>
<accession>A0A7J2U4Z7</accession>
<protein>
    <recommendedName>
        <fullName evidence="2">Transcription elongation factor Spt4</fullName>
    </recommendedName>
</protein>